<evidence type="ECO:0000313" key="9">
    <source>
        <dbReference type="EMBL" id="TXC63610.1"/>
    </source>
</evidence>
<feature type="transmembrane region" description="Helical" evidence="8">
    <location>
        <begin position="92"/>
        <end position="115"/>
    </location>
</feature>
<dbReference type="Proteomes" id="UP000321249">
    <property type="component" value="Unassembled WGS sequence"/>
</dbReference>
<feature type="transmembrane region" description="Helical" evidence="8">
    <location>
        <begin position="210"/>
        <end position="234"/>
    </location>
</feature>
<dbReference type="EMBL" id="VOQQ01000001">
    <property type="protein sequence ID" value="TXC63610.1"/>
    <property type="molecule type" value="Genomic_DNA"/>
</dbReference>
<keyword evidence="5" id="KW-0571">Peptide transport</keyword>
<dbReference type="InterPro" id="IPR000109">
    <property type="entry name" value="POT_fam"/>
</dbReference>
<dbReference type="AlphaFoldDB" id="A0A5C6TTZ4"/>
<keyword evidence="7 8" id="KW-0472">Membrane</keyword>
<comment type="subcellular location">
    <subcellularLocation>
        <location evidence="1">Cell membrane</location>
        <topology evidence="1">Multi-pass membrane protein</topology>
    </subcellularLocation>
</comment>
<feature type="transmembrane region" description="Helical" evidence="8">
    <location>
        <begin position="306"/>
        <end position="330"/>
    </location>
</feature>
<evidence type="ECO:0000256" key="3">
    <source>
        <dbReference type="ARBA" id="ARBA00022475"/>
    </source>
</evidence>
<dbReference type="PANTHER" id="PTHR23517:SF15">
    <property type="entry name" value="PROTON-DEPENDENT OLIGOPEPTIDE FAMILY TRANSPORT PROTEIN"/>
    <property type="match status" value="1"/>
</dbReference>
<dbReference type="Gene3D" id="1.20.1250.20">
    <property type="entry name" value="MFS general substrate transporter like domains"/>
    <property type="match status" value="2"/>
</dbReference>
<evidence type="ECO:0000256" key="6">
    <source>
        <dbReference type="ARBA" id="ARBA00022989"/>
    </source>
</evidence>
<sequence length="478" mass="51447">MTTHATAENPTYPSQNPDPADRAFLGHPKGLGYLAFAEGWERFSYYGMQTLLVLYMTQQLFTPGHVENIAGFPAFRSFIEWLYRGHLDPQPLASATFGLYAGLVYLTPLAGGLIADRLIGRTRTITIGALLMALGHFLMAFEVSFLLALLCLLVGVGCFKGNIATQVGELYGPDDLRRADAFQIFLLSVNIAVIIAPLVCGYLGQEVAWHWGFGAAGVGMLIGLGVYLSGLRWLPAQAGRARKGEARPAHPPLVKGDGLRILVLVLLLPLLMLAAVGNQEIFNAYLVWGDANFDLSFFGHHFPVSFLISLDAFISTGMIFLSLVFWRWYGTRWQEPDEITKVTIGTLISALAPLALALAAWQQAATGAKIGLGWALAFHILNDIGFANVFPVGIALYSRASPRAVAGLMIGVYYVHLFACNMLVGKLGGYLSSMEPGRFWLMHAALVGAGGVGLLAARSFAGRILAPSKSDDAAPAAA</sequence>
<name>A0A5C6TTZ4_9SPHN</name>
<gene>
    <name evidence="9" type="ORF">FRZ32_08015</name>
</gene>
<evidence type="ECO:0000256" key="7">
    <source>
        <dbReference type="ARBA" id="ARBA00023136"/>
    </source>
</evidence>
<feature type="transmembrane region" description="Helical" evidence="8">
    <location>
        <begin position="261"/>
        <end position="286"/>
    </location>
</feature>
<feature type="transmembrane region" description="Helical" evidence="8">
    <location>
        <begin position="342"/>
        <end position="361"/>
    </location>
</feature>
<evidence type="ECO:0000256" key="1">
    <source>
        <dbReference type="ARBA" id="ARBA00004651"/>
    </source>
</evidence>
<evidence type="ECO:0000256" key="8">
    <source>
        <dbReference type="SAM" id="Phobius"/>
    </source>
</evidence>
<feature type="transmembrane region" description="Helical" evidence="8">
    <location>
        <begin position="145"/>
        <end position="163"/>
    </location>
</feature>
<dbReference type="InterPro" id="IPR005279">
    <property type="entry name" value="Dipep/tripep_permease"/>
</dbReference>
<dbReference type="Pfam" id="PF00854">
    <property type="entry name" value="PTR2"/>
    <property type="match status" value="1"/>
</dbReference>
<dbReference type="RefSeq" id="WP_147043016.1">
    <property type="nucleotide sequence ID" value="NZ_BAABIR010000003.1"/>
</dbReference>
<dbReference type="InterPro" id="IPR036259">
    <property type="entry name" value="MFS_trans_sf"/>
</dbReference>
<feature type="transmembrane region" description="Helical" evidence="8">
    <location>
        <begin position="439"/>
        <end position="461"/>
    </location>
</feature>
<reference evidence="9 10" key="1">
    <citation type="journal article" date="2015" name="J. Microbiol.">
        <title>Sphingosinicella ginsenosidimutans sp. nov., with ginsenoside converting activity.</title>
        <authorList>
            <person name="Kim J.K."/>
            <person name="Kang M.S."/>
            <person name="Park S.C."/>
            <person name="Kim K.M."/>
            <person name="Choi K."/>
            <person name="Yoon M.H."/>
            <person name="Im W.T."/>
        </authorList>
    </citation>
    <scope>NUCLEOTIDE SEQUENCE [LARGE SCALE GENOMIC DNA]</scope>
    <source>
        <strain evidence="9 10">BS-11</strain>
    </source>
</reference>
<dbReference type="InterPro" id="IPR018456">
    <property type="entry name" value="PTR2_symporter_CS"/>
</dbReference>
<dbReference type="OrthoDB" id="9772725at2"/>
<feature type="transmembrane region" description="Helical" evidence="8">
    <location>
        <begin position="404"/>
        <end position="424"/>
    </location>
</feature>
<comment type="caution">
    <text evidence="9">The sequence shown here is derived from an EMBL/GenBank/DDBJ whole genome shotgun (WGS) entry which is preliminary data.</text>
</comment>
<keyword evidence="10" id="KW-1185">Reference proteome</keyword>
<evidence type="ECO:0000256" key="4">
    <source>
        <dbReference type="ARBA" id="ARBA00022692"/>
    </source>
</evidence>
<keyword evidence="6 8" id="KW-1133">Transmembrane helix</keyword>
<proteinExistence type="predicted"/>
<dbReference type="PROSITE" id="PS01022">
    <property type="entry name" value="PTR2_1"/>
    <property type="match status" value="1"/>
</dbReference>
<dbReference type="InterPro" id="IPR050171">
    <property type="entry name" value="MFS_Transporters"/>
</dbReference>
<organism evidence="9 10">
    <name type="scientific">Allosphingosinicella ginsenosidimutans</name>
    <dbReference type="NCBI Taxonomy" id="1176539"/>
    <lineage>
        <taxon>Bacteria</taxon>
        <taxon>Pseudomonadati</taxon>
        <taxon>Pseudomonadota</taxon>
        <taxon>Alphaproteobacteria</taxon>
        <taxon>Sphingomonadales</taxon>
        <taxon>Sphingomonadaceae</taxon>
        <taxon>Allosphingosinicella</taxon>
    </lineage>
</organism>
<evidence type="ECO:0000256" key="5">
    <source>
        <dbReference type="ARBA" id="ARBA00022856"/>
    </source>
</evidence>
<dbReference type="GO" id="GO:0006857">
    <property type="term" value="P:oligopeptide transport"/>
    <property type="evidence" value="ECO:0007669"/>
    <property type="project" value="InterPro"/>
</dbReference>
<evidence type="ECO:0000313" key="10">
    <source>
        <dbReference type="Proteomes" id="UP000321249"/>
    </source>
</evidence>
<dbReference type="NCBIfam" id="TIGR00924">
    <property type="entry name" value="yjdL_sub1_fam"/>
    <property type="match status" value="1"/>
</dbReference>
<dbReference type="SUPFAM" id="SSF103473">
    <property type="entry name" value="MFS general substrate transporter"/>
    <property type="match status" value="1"/>
</dbReference>
<dbReference type="GO" id="GO:1904680">
    <property type="term" value="F:peptide transmembrane transporter activity"/>
    <property type="evidence" value="ECO:0007669"/>
    <property type="project" value="InterPro"/>
</dbReference>
<feature type="transmembrane region" description="Helical" evidence="8">
    <location>
        <begin position="184"/>
        <end position="204"/>
    </location>
</feature>
<keyword evidence="5" id="KW-0653">Protein transport</keyword>
<feature type="transmembrane region" description="Helical" evidence="8">
    <location>
        <begin position="373"/>
        <end position="397"/>
    </location>
</feature>
<accession>A0A5C6TTZ4</accession>
<evidence type="ECO:0000256" key="2">
    <source>
        <dbReference type="ARBA" id="ARBA00022448"/>
    </source>
</evidence>
<keyword evidence="2" id="KW-0813">Transport</keyword>
<dbReference type="PANTHER" id="PTHR23517">
    <property type="entry name" value="RESISTANCE PROTEIN MDTM, PUTATIVE-RELATED-RELATED"/>
    <property type="match status" value="1"/>
</dbReference>
<keyword evidence="3" id="KW-1003">Cell membrane</keyword>
<dbReference type="GO" id="GO:0005886">
    <property type="term" value="C:plasma membrane"/>
    <property type="evidence" value="ECO:0007669"/>
    <property type="project" value="UniProtKB-SubCell"/>
</dbReference>
<protein>
    <submittedName>
        <fullName evidence="9">Peptide MFS transporter</fullName>
    </submittedName>
</protein>
<keyword evidence="4 8" id="KW-0812">Transmembrane</keyword>